<reference evidence="1" key="1">
    <citation type="submission" date="2021-03" db="EMBL/GenBank/DDBJ databases">
        <authorList>
            <consortium name="DOE Joint Genome Institute"/>
            <person name="Ahrendt S."/>
            <person name="Looney B.P."/>
            <person name="Miyauchi S."/>
            <person name="Morin E."/>
            <person name="Drula E."/>
            <person name="Courty P.E."/>
            <person name="Chicoki N."/>
            <person name="Fauchery L."/>
            <person name="Kohler A."/>
            <person name="Kuo A."/>
            <person name="Labutti K."/>
            <person name="Pangilinan J."/>
            <person name="Lipzen A."/>
            <person name="Riley R."/>
            <person name="Andreopoulos W."/>
            <person name="He G."/>
            <person name="Johnson J."/>
            <person name="Barry K.W."/>
            <person name="Grigoriev I.V."/>
            <person name="Nagy L."/>
            <person name="Hibbett D."/>
            <person name="Henrissat B."/>
            <person name="Matheny P.B."/>
            <person name="Labbe J."/>
            <person name="Martin F."/>
        </authorList>
    </citation>
    <scope>NUCLEOTIDE SEQUENCE</scope>
    <source>
        <strain evidence="1">HHB10654</strain>
    </source>
</reference>
<evidence type="ECO:0000313" key="1">
    <source>
        <dbReference type="EMBL" id="KAI0063603.1"/>
    </source>
</evidence>
<comment type="caution">
    <text evidence="1">The sequence shown here is derived from an EMBL/GenBank/DDBJ whole genome shotgun (WGS) entry which is preliminary data.</text>
</comment>
<dbReference type="Proteomes" id="UP000814140">
    <property type="component" value="Unassembled WGS sequence"/>
</dbReference>
<organism evidence="1 2">
    <name type="scientific">Artomyces pyxidatus</name>
    <dbReference type="NCBI Taxonomy" id="48021"/>
    <lineage>
        <taxon>Eukaryota</taxon>
        <taxon>Fungi</taxon>
        <taxon>Dikarya</taxon>
        <taxon>Basidiomycota</taxon>
        <taxon>Agaricomycotina</taxon>
        <taxon>Agaricomycetes</taxon>
        <taxon>Russulales</taxon>
        <taxon>Auriscalpiaceae</taxon>
        <taxon>Artomyces</taxon>
    </lineage>
</organism>
<protein>
    <submittedName>
        <fullName evidence="1">Uncharacterized protein</fullName>
    </submittedName>
</protein>
<name>A0ACB8T4X7_9AGAM</name>
<proteinExistence type="predicted"/>
<keyword evidence="2" id="KW-1185">Reference proteome</keyword>
<gene>
    <name evidence="1" type="ORF">BV25DRAFT_1783438</name>
</gene>
<feature type="non-terminal residue" evidence="1">
    <location>
        <position position="1"/>
    </location>
</feature>
<accession>A0ACB8T4X7</accession>
<evidence type="ECO:0000313" key="2">
    <source>
        <dbReference type="Proteomes" id="UP000814140"/>
    </source>
</evidence>
<feature type="non-terminal residue" evidence="1">
    <location>
        <position position="86"/>
    </location>
</feature>
<dbReference type="EMBL" id="MU277202">
    <property type="protein sequence ID" value="KAI0063603.1"/>
    <property type="molecule type" value="Genomic_DNA"/>
</dbReference>
<sequence>FASIPWPMADAPESVADLQPAFIKHFVASDVHSAGVAQRDRIRDGLRRWHPDKFARILSRVQESDRAAVKEGVLIVTRCLNEMLER</sequence>
<reference evidence="1" key="2">
    <citation type="journal article" date="2022" name="New Phytol.">
        <title>Evolutionary transition to the ectomycorrhizal habit in the genomes of a hyperdiverse lineage of mushroom-forming fungi.</title>
        <authorList>
            <person name="Looney B."/>
            <person name="Miyauchi S."/>
            <person name="Morin E."/>
            <person name="Drula E."/>
            <person name="Courty P.E."/>
            <person name="Kohler A."/>
            <person name="Kuo A."/>
            <person name="LaButti K."/>
            <person name="Pangilinan J."/>
            <person name="Lipzen A."/>
            <person name="Riley R."/>
            <person name="Andreopoulos W."/>
            <person name="He G."/>
            <person name="Johnson J."/>
            <person name="Nolan M."/>
            <person name="Tritt A."/>
            <person name="Barry K.W."/>
            <person name="Grigoriev I.V."/>
            <person name="Nagy L.G."/>
            <person name="Hibbett D."/>
            <person name="Henrissat B."/>
            <person name="Matheny P.B."/>
            <person name="Labbe J."/>
            <person name="Martin F.M."/>
        </authorList>
    </citation>
    <scope>NUCLEOTIDE SEQUENCE</scope>
    <source>
        <strain evidence="1">HHB10654</strain>
    </source>
</reference>